<dbReference type="PANTHER" id="PTHR43317:SF1">
    <property type="entry name" value="THERMOSPERMINE SYNTHASE ACAULIS5"/>
    <property type="match status" value="1"/>
</dbReference>
<dbReference type="Proteomes" id="UP000599578">
    <property type="component" value="Unassembled WGS sequence"/>
</dbReference>
<evidence type="ECO:0000256" key="1">
    <source>
        <dbReference type="ARBA" id="ARBA00023115"/>
    </source>
</evidence>
<sequence>MPSPLEYFPASDQDRSKRALGRTPPGHELHRAYDEWGPVRVIEEGPRRYLSFGYGGEQSCIHCEDPALPVFEYVQAMLLALLYKPAPRHVTLFGLGGGNLSNCLQAYDPTLQLTVVELRALVAETARNWLYLSEGPGLRLRIEDAECYAASSTERTDILFSDLFLDEGMQAVQLDRDFLGDCQRLLNPDGILVLNLWDEGQPRNQKALGRLKELFDGQCLLCPVNGGNLIALAFNGKPPVTNPRRLQQHARQLGRKVGVPLQRLLNQLQRF</sequence>
<evidence type="ECO:0000313" key="4">
    <source>
        <dbReference type="Proteomes" id="UP000599578"/>
    </source>
</evidence>
<dbReference type="InterPro" id="IPR029063">
    <property type="entry name" value="SAM-dependent_MTases_sf"/>
</dbReference>
<dbReference type="Gene3D" id="3.40.50.150">
    <property type="entry name" value="Vaccinia Virus protein VP39"/>
    <property type="match status" value="1"/>
</dbReference>
<dbReference type="AlphaFoldDB" id="A0A918DVY9"/>
<dbReference type="CDD" id="cd02440">
    <property type="entry name" value="AdoMet_MTases"/>
    <property type="match status" value="1"/>
</dbReference>
<gene>
    <name evidence="3" type="ORF">GCM10011348_38460</name>
</gene>
<keyword evidence="4" id="KW-1185">Reference proteome</keyword>
<accession>A0A918DVY9</accession>
<reference evidence="3 4" key="1">
    <citation type="journal article" date="2014" name="Int. J. Syst. Evol. Microbiol.">
        <title>Complete genome sequence of Corynebacterium casei LMG S-19264T (=DSM 44701T), isolated from a smear-ripened cheese.</title>
        <authorList>
            <consortium name="US DOE Joint Genome Institute (JGI-PGF)"/>
            <person name="Walter F."/>
            <person name="Albersmeier A."/>
            <person name="Kalinowski J."/>
            <person name="Ruckert C."/>
        </authorList>
    </citation>
    <scope>NUCLEOTIDE SEQUENCE [LARGE SCALE GENOMIC DNA]</scope>
    <source>
        <strain evidence="3 4">CGMCC 1.7286</strain>
    </source>
</reference>
<keyword evidence="1" id="KW-0620">Polyamine biosynthesis</keyword>
<name>A0A918DVY9_9GAMM</name>
<proteinExistence type="predicted"/>
<dbReference type="RefSeq" id="WP_188862245.1">
    <property type="nucleotide sequence ID" value="NZ_BMLT01000011.1"/>
</dbReference>
<protein>
    <recommendedName>
        <fullName evidence="5">Spermidine synthase</fullName>
    </recommendedName>
</protein>
<evidence type="ECO:0000313" key="3">
    <source>
        <dbReference type="EMBL" id="GGO86779.1"/>
    </source>
</evidence>
<feature type="region of interest" description="Disordered" evidence="2">
    <location>
        <begin position="1"/>
        <end position="26"/>
    </location>
</feature>
<dbReference type="PANTHER" id="PTHR43317">
    <property type="entry name" value="THERMOSPERMINE SYNTHASE ACAULIS5"/>
    <property type="match status" value="1"/>
</dbReference>
<organism evidence="3 4">
    <name type="scientific">Marinobacterium nitratireducens</name>
    <dbReference type="NCBI Taxonomy" id="518897"/>
    <lineage>
        <taxon>Bacteria</taxon>
        <taxon>Pseudomonadati</taxon>
        <taxon>Pseudomonadota</taxon>
        <taxon>Gammaproteobacteria</taxon>
        <taxon>Oceanospirillales</taxon>
        <taxon>Oceanospirillaceae</taxon>
        <taxon>Marinobacterium</taxon>
    </lineage>
</organism>
<evidence type="ECO:0008006" key="5">
    <source>
        <dbReference type="Google" id="ProtNLM"/>
    </source>
</evidence>
<dbReference type="NCBIfam" id="NF037959">
    <property type="entry name" value="MFS_SpdSyn"/>
    <property type="match status" value="1"/>
</dbReference>
<comment type="caution">
    <text evidence="3">The sequence shown here is derived from an EMBL/GenBank/DDBJ whole genome shotgun (WGS) entry which is preliminary data.</text>
</comment>
<dbReference type="SUPFAM" id="SSF53335">
    <property type="entry name" value="S-adenosyl-L-methionine-dependent methyltransferases"/>
    <property type="match status" value="1"/>
</dbReference>
<evidence type="ECO:0000256" key="2">
    <source>
        <dbReference type="SAM" id="MobiDB-lite"/>
    </source>
</evidence>
<dbReference type="EMBL" id="BMLT01000011">
    <property type="protein sequence ID" value="GGO86779.1"/>
    <property type="molecule type" value="Genomic_DNA"/>
</dbReference>
<dbReference type="GO" id="GO:0006596">
    <property type="term" value="P:polyamine biosynthetic process"/>
    <property type="evidence" value="ECO:0007669"/>
    <property type="project" value="UniProtKB-KW"/>
</dbReference>